<proteinExistence type="predicted"/>
<name>A0ABR0BZR2_PURLI</name>
<evidence type="ECO:0000313" key="1">
    <source>
        <dbReference type="EMBL" id="KAK4089331.1"/>
    </source>
</evidence>
<organism evidence="1 2">
    <name type="scientific">Purpureocillium lilacinum</name>
    <name type="common">Paecilomyces lilacinus</name>
    <dbReference type="NCBI Taxonomy" id="33203"/>
    <lineage>
        <taxon>Eukaryota</taxon>
        <taxon>Fungi</taxon>
        <taxon>Dikarya</taxon>
        <taxon>Ascomycota</taxon>
        <taxon>Pezizomycotina</taxon>
        <taxon>Sordariomycetes</taxon>
        <taxon>Hypocreomycetidae</taxon>
        <taxon>Hypocreales</taxon>
        <taxon>Ophiocordycipitaceae</taxon>
        <taxon>Purpureocillium</taxon>
    </lineage>
</organism>
<dbReference type="Proteomes" id="UP001287286">
    <property type="component" value="Unassembled WGS sequence"/>
</dbReference>
<protein>
    <submittedName>
        <fullName evidence="1">Uncharacterized protein</fullName>
    </submittedName>
</protein>
<sequence>MRWPTPRALLRQLPNLPDWTDGGGGGGDTQFAPTWDARTLAAGICWCRAAWHSALQGCRNGGAARREWAGWDCRAELDGVGGRARQNHGIRCASAKNAARAPWKPAARHCANLEGGRADLVGLAGLAGWDRGDRELRKDWKLSRRARAFPQLETHHQSR</sequence>
<keyword evidence="2" id="KW-1185">Reference proteome</keyword>
<dbReference type="EMBL" id="JAWRVI010000020">
    <property type="protein sequence ID" value="KAK4089331.1"/>
    <property type="molecule type" value="Genomic_DNA"/>
</dbReference>
<gene>
    <name evidence="1" type="ORF">Purlil1_6320</name>
</gene>
<accession>A0ABR0BZR2</accession>
<reference evidence="1 2" key="1">
    <citation type="journal article" date="2024" name="Microbiol. Resour. Announc.">
        <title>Genome annotations for the ascomycete fungi Trichoderma harzianum, Trichoderma aggressivum, and Purpureocillium lilacinum.</title>
        <authorList>
            <person name="Beijen E.P.W."/>
            <person name="Ohm R.A."/>
        </authorList>
    </citation>
    <scope>NUCLEOTIDE SEQUENCE [LARGE SCALE GENOMIC DNA]</scope>
    <source>
        <strain evidence="1 2">CBS 150709</strain>
    </source>
</reference>
<evidence type="ECO:0000313" key="2">
    <source>
        <dbReference type="Proteomes" id="UP001287286"/>
    </source>
</evidence>
<comment type="caution">
    <text evidence="1">The sequence shown here is derived from an EMBL/GenBank/DDBJ whole genome shotgun (WGS) entry which is preliminary data.</text>
</comment>